<evidence type="ECO:0000313" key="3">
    <source>
        <dbReference type="EMBL" id="ANN72122.1"/>
    </source>
</evidence>
<dbReference type="InterPro" id="IPR029068">
    <property type="entry name" value="Glyas_Bleomycin-R_OHBP_Dase"/>
</dbReference>
<sequence>MKTTGIDHVVLRVRDLDRMIAFYHDVLGCEVAHRQDDLGLVHLRAGPSLIDLVDVAGTLGRKGGDAPTGSGNNMDHLCLRVADFDVDAIRGELLSHGVAVGDIAERYGASGRAMSIYLRDPEGNGLELRAG</sequence>
<evidence type="ECO:0000313" key="4">
    <source>
        <dbReference type="Proteomes" id="UP000091897"/>
    </source>
</evidence>
<dbReference type="Gene3D" id="3.10.180.10">
    <property type="entry name" value="2,3-Dihydroxybiphenyl 1,2-Dioxygenase, domain 1"/>
    <property type="match status" value="1"/>
</dbReference>
<accession>A0A193FHA7</accession>
<dbReference type="PROSITE" id="PS51819">
    <property type="entry name" value="VOC"/>
    <property type="match status" value="1"/>
</dbReference>
<keyword evidence="3" id="KW-0456">Lyase</keyword>
<dbReference type="SUPFAM" id="SSF54593">
    <property type="entry name" value="Glyoxalase/Bleomycin resistance protein/Dihydroxybiphenyl dioxygenase"/>
    <property type="match status" value="1"/>
</dbReference>
<dbReference type="Pfam" id="PF00903">
    <property type="entry name" value="Glyoxalase"/>
    <property type="match status" value="1"/>
</dbReference>
<dbReference type="InterPro" id="IPR037523">
    <property type="entry name" value="VOC_core"/>
</dbReference>
<feature type="domain" description="VOC" evidence="1">
    <location>
        <begin position="5"/>
        <end position="131"/>
    </location>
</feature>
<gene>
    <name evidence="2" type="ORF">BAU06_12755</name>
    <name evidence="3" type="ORF">BAU08_12950</name>
</gene>
<dbReference type="EMBL" id="CP016171">
    <property type="protein sequence ID" value="ANN72122.1"/>
    <property type="molecule type" value="Genomic_DNA"/>
</dbReference>
<dbReference type="OrthoDB" id="9812656at2"/>
<dbReference type="STRING" id="463025.BAU08_12950"/>
<organism evidence="3 5">
    <name type="scientific">Bordetella bronchialis</name>
    <dbReference type="NCBI Taxonomy" id="463025"/>
    <lineage>
        <taxon>Bacteria</taxon>
        <taxon>Pseudomonadati</taxon>
        <taxon>Pseudomonadota</taxon>
        <taxon>Betaproteobacteria</taxon>
        <taxon>Burkholderiales</taxon>
        <taxon>Alcaligenaceae</taxon>
        <taxon>Bordetella</taxon>
    </lineage>
</organism>
<dbReference type="PANTHER" id="PTHR21366">
    <property type="entry name" value="GLYOXALASE FAMILY PROTEIN"/>
    <property type="match status" value="1"/>
</dbReference>
<proteinExistence type="predicted"/>
<protein>
    <submittedName>
        <fullName evidence="3">Lactoylglutathione lyase</fullName>
    </submittedName>
</protein>
<keyword evidence="4" id="KW-1185">Reference proteome</keyword>
<dbReference type="GO" id="GO:0016829">
    <property type="term" value="F:lyase activity"/>
    <property type="evidence" value="ECO:0007669"/>
    <property type="project" value="UniProtKB-KW"/>
</dbReference>
<dbReference type="InterPro" id="IPR004360">
    <property type="entry name" value="Glyas_Fos-R_dOase_dom"/>
</dbReference>
<evidence type="ECO:0000313" key="2">
    <source>
        <dbReference type="EMBL" id="ANN67045.1"/>
    </source>
</evidence>
<reference evidence="4 5" key="1">
    <citation type="submission" date="2016-06" db="EMBL/GenBank/DDBJ databases">
        <title>Complete genome sequences of Bordetella bronchialis and Bordetella flabilis.</title>
        <authorList>
            <person name="LiPuma J.J."/>
            <person name="Spilker T."/>
        </authorList>
    </citation>
    <scope>NUCLEOTIDE SEQUENCE [LARGE SCALE GENOMIC DNA]</scope>
    <source>
        <strain evidence="3 5">AU17976</strain>
        <strain evidence="2 4">AU3182</strain>
    </source>
</reference>
<dbReference type="PANTHER" id="PTHR21366:SF14">
    <property type="entry name" value="GLYOXALASE DOMAIN-CONTAINING PROTEIN 5"/>
    <property type="match status" value="1"/>
</dbReference>
<dbReference type="InterPro" id="IPR050383">
    <property type="entry name" value="GlyoxalaseI/FosfomycinResist"/>
</dbReference>
<dbReference type="KEGG" id="bbro:BAU06_12755"/>
<dbReference type="AlphaFoldDB" id="A0A193FHA7"/>
<dbReference type="Proteomes" id="UP000092213">
    <property type="component" value="Chromosome"/>
</dbReference>
<dbReference type="RefSeq" id="WP_066349672.1">
    <property type="nucleotide sequence ID" value="NZ_CBCSFJ010000007.1"/>
</dbReference>
<name>A0A193FHA7_9BORD</name>
<evidence type="ECO:0000313" key="5">
    <source>
        <dbReference type="Proteomes" id="UP000092213"/>
    </source>
</evidence>
<dbReference type="Proteomes" id="UP000091897">
    <property type="component" value="Chromosome"/>
</dbReference>
<evidence type="ECO:0000259" key="1">
    <source>
        <dbReference type="PROSITE" id="PS51819"/>
    </source>
</evidence>
<dbReference type="EMBL" id="CP016170">
    <property type="protein sequence ID" value="ANN67045.1"/>
    <property type="molecule type" value="Genomic_DNA"/>
</dbReference>